<keyword evidence="4" id="KW-1185">Reference proteome</keyword>
<feature type="transmembrane region" description="Helical" evidence="2">
    <location>
        <begin position="72"/>
        <end position="93"/>
    </location>
</feature>
<keyword evidence="2" id="KW-0472">Membrane</keyword>
<sequence length="203" mass="21852">MTDTFRARPERCNDEYNALLRGESPVQSLDRNWTSLLQELRVVQTGIQLLTGFLLILPFQERFAQLPTSDKAIYMVTVLASVAATILLTSPVAAHRLLFRRRALADLVSAAHRAALTGLMLLGVALTGVVVLVTDVVVGLPSAIAVAVAAVTAFVAIWVIHPLLLRRRFPLTAGAPDDRKPLGSADGAASPGEVRWASHTRNG</sequence>
<feature type="region of interest" description="Disordered" evidence="1">
    <location>
        <begin position="178"/>
        <end position="203"/>
    </location>
</feature>
<dbReference type="Proteomes" id="UP000247591">
    <property type="component" value="Unassembled WGS sequence"/>
</dbReference>
<name>A0A318S2L2_WILLI</name>
<keyword evidence="2" id="KW-1133">Transmembrane helix</keyword>
<feature type="transmembrane region" description="Helical" evidence="2">
    <location>
        <begin position="40"/>
        <end position="60"/>
    </location>
</feature>
<dbReference type="Pfam" id="PF19853">
    <property type="entry name" value="DUF6328"/>
    <property type="match status" value="1"/>
</dbReference>
<evidence type="ECO:0000256" key="1">
    <source>
        <dbReference type="SAM" id="MobiDB-lite"/>
    </source>
</evidence>
<dbReference type="RefSeq" id="WP_245937844.1">
    <property type="nucleotide sequence ID" value="NZ_QJSP01000005.1"/>
</dbReference>
<keyword evidence="2" id="KW-0812">Transmembrane</keyword>
<organism evidence="3 4">
    <name type="scientific">Williamsia limnetica</name>
    <dbReference type="NCBI Taxonomy" id="882452"/>
    <lineage>
        <taxon>Bacteria</taxon>
        <taxon>Bacillati</taxon>
        <taxon>Actinomycetota</taxon>
        <taxon>Actinomycetes</taxon>
        <taxon>Mycobacteriales</taxon>
        <taxon>Nocardiaceae</taxon>
        <taxon>Williamsia</taxon>
    </lineage>
</organism>
<evidence type="ECO:0000313" key="4">
    <source>
        <dbReference type="Proteomes" id="UP000247591"/>
    </source>
</evidence>
<feature type="transmembrane region" description="Helical" evidence="2">
    <location>
        <begin position="140"/>
        <end position="160"/>
    </location>
</feature>
<reference evidence="3 4" key="1">
    <citation type="submission" date="2018-06" db="EMBL/GenBank/DDBJ databases">
        <title>Genomic Encyclopedia of Type Strains, Phase IV (KMG-IV): sequencing the most valuable type-strain genomes for metagenomic binning, comparative biology and taxonomic classification.</title>
        <authorList>
            <person name="Goeker M."/>
        </authorList>
    </citation>
    <scope>NUCLEOTIDE SEQUENCE [LARGE SCALE GENOMIC DNA]</scope>
    <source>
        <strain evidence="3 4">DSM 45521</strain>
    </source>
</reference>
<evidence type="ECO:0000256" key="2">
    <source>
        <dbReference type="SAM" id="Phobius"/>
    </source>
</evidence>
<evidence type="ECO:0000313" key="3">
    <source>
        <dbReference type="EMBL" id="PYE17857.1"/>
    </source>
</evidence>
<gene>
    <name evidence="3" type="ORF">DFR67_1052</name>
</gene>
<evidence type="ECO:0008006" key="5">
    <source>
        <dbReference type="Google" id="ProtNLM"/>
    </source>
</evidence>
<protein>
    <recommendedName>
        <fullName evidence="5">Sodium:proton antiporter</fullName>
    </recommendedName>
</protein>
<dbReference type="EMBL" id="QJSP01000005">
    <property type="protein sequence ID" value="PYE17857.1"/>
    <property type="molecule type" value="Genomic_DNA"/>
</dbReference>
<comment type="caution">
    <text evidence="3">The sequence shown here is derived from an EMBL/GenBank/DDBJ whole genome shotgun (WGS) entry which is preliminary data.</text>
</comment>
<accession>A0A318S2L2</accession>
<dbReference type="InterPro" id="IPR046291">
    <property type="entry name" value="DUF6328"/>
</dbReference>
<feature type="transmembrane region" description="Helical" evidence="2">
    <location>
        <begin position="114"/>
        <end position="134"/>
    </location>
</feature>
<dbReference type="AlphaFoldDB" id="A0A318S2L2"/>
<proteinExistence type="predicted"/>